<reference evidence="6" key="1">
    <citation type="submission" date="2016-10" db="EMBL/GenBank/DDBJ databases">
        <authorList>
            <person name="Varghese N."/>
            <person name="Submissions S."/>
        </authorList>
    </citation>
    <scope>NUCLEOTIDE SEQUENCE [LARGE SCALE GENOMIC DNA]</scope>
    <source>
        <strain evidence="6">Gh-48</strain>
    </source>
</reference>
<dbReference type="InterPro" id="IPR031330">
    <property type="entry name" value="Gly_Hdrlase_35_cat"/>
</dbReference>
<dbReference type="InterPro" id="IPR017853">
    <property type="entry name" value="GH"/>
</dbReference>
<dbReference type="InterPro" id="IPR037110">
    <property type="entry name" value="Betagal_dom2_sf"/>
</dbReference>
<evidence type="ECO:0000256" key="3">
    <source>
        <dbReference type="SAM" id="SignalP"/>
    </source>
</evidence>
<dbReference type="PANTHER" id="PTHR23421">
    <property type="entry name" value="BETA-GALACTOSIDASE RELATED"/>
    <property type="match status" value="1"/>
</dbReference>
<evidence type="ECO:0000259" key="4">
    <source>
        <dbReference type="Pfam" id="PF01301"/>
    </source>
</evidence>
<evidence type="ECO:0000256" key="1">
    <source>
        <dbReference type="ARBA" id="ARBA00009809"/>
    </source>
</evidence>
<dbReference type="GO" id="GO:0005975">
    <property type="term" value="P:carbohydrate metabolic process"/>
    <property type="evidence" value="ECO:0007669"/>
    <property type="project" value="InterPro"/>
</dbReference>
<evidence type="ECO:0000313" key="6">
    <source>
        <dbReference type="Proteomes" id="UP000198942"/>
    </source>
</evidence>
<dbReference type="Gene3D" id="3.20.20.80">
    <property type="entry name" value="Glycosidases"/>
    <property type="match status" value="1"/>
</dbReference>
<dbReference type="Pfam" id="PF01301">
    <property type="entry name" value="Glyco_hydro_35"/>
    <property type="match status" value="1"/>
</dbReference>
<feature type="domain" description="Glycoside hydrolase 35 catalytic" evidence="4">
    <location>
        <begin position="72"/>
        <end position="411"/>
    </location>
</feature>
<dbReference type="Gene3D" id="2.102.20.10">
    <property type="entry name" value="Beta-galactosidase, domain 2"/>
    <property type="match status" value="1"/>
</dbReference>
<dbReference type="AlphaFoldDB" id="A0A1H8BQ24"/>
<comment type="similarity">
    <text evidence="1 2">Belongs to the glycosyl hydrolase 35 family.</text>
</comment>
<name>A0A1H8BQ24_9SPHI</name>
<protein>
    <submittedName>
        <fullName evidence="5">Glycosyl hydrolases family 35</fullName>
    </submittedName>
</protein>
<keyword evidence="5" id="KW-0378">Hydrolase</keyword>
<feature type="signal peptide" evidence="3">
    <location>
        <begin position="1"/>
        <end position="25"/>
    </location>
</feature>
<dbReference type="GO" id="GO:0004553">
    <property type="term" value="F:hydrolase activity, hydrolyzing O-glycosyl compounds"/>
    <property type="evidence" value="ECO:0007669"/>
    <property type="project" value="InterPro"/>
</dbReference>
<proteinExistence type="inferred from homology"/>
<dbReference type="PRINTS" id="PR00742">
    <property type="entry name" value="GLHYDRLASE35"/>
</dbReference>
<dbReference type="EMBL" id="FOCL01000001">
    <property type="protein sequence ID" value="SEM84639.1"/>
    <property type="molecule type" value="Genomic_DNA"/>
</dbReference>
<dbReference type="RefSeq" id="WP_091208373.1">
    <property type="nucleotide sequence ID" value="NZ_FOCL01000001.1"/>
</dbReference>
<evidence type="ECO:0000256" key="2">
    <source>
        <dbReference type="RuleBase" id="RU003679"/>
    </source>
</evidence>
<dbReference type="STRING" id="551995.SAMN05192574_101992"/>
<dbReference type="SUPFAM" id="SSF51445">
    <property type="entry name" value="(Trans)glycosidases"/>
    <property type="match status" value="1"/>
</dbReference>
<dbReference type="InterPro" id="IPR001944">
    <property type="entry name" value="Glycoside_Hdrlase_35"/>
</dbReference>
<feature type="chain" id="PRO_5011754865" evidence="3">
    <location>
        <begin position="26"/>
        <end position="800"/>
    </location>
</feature>
<dbReference type="Proteomes" id="UP000198942">
    <property type="component" value="Unassembled WGS sequence"/>
</dbReference>
<keyword evidence="3" id="KW-0732">Signal</keyword>
<gene>
    <name evidence="5" type="ORF">SAMN05192574_101992</name>
</gene>
<keyword evidence="6" id="KW-1185">Reference proteome</keyword>
<evidence type="ECO:0000313" key="5">
    <source>
        <dbReference type="EMBL" id="SEM84639.1"/>
    </source>
</evidence>
<accession>A0A1H8BQ24</accession>
<dbReference type="OrthoDB" id="703126at2"/>
<organism evidence="5 6">
    <name type="scientific">Mucilaginibacter gossypiicola</name>
    <dbReference type="NCBI Taxonomy" id="551995"/>
    <lineage>
        <taxon>Bacteria</taxon>
        <taxon>Pseudomonadati</taxon>
        <taxon>Bacteroidota</taxon>
        <taxon>Sphingobacteriia</taxon>
        <taxon>Sphingobacteriales</taxon>
        <taxon>Sphingobacteriaceae</taxon>
        <taxon>Mucilaginibacter</taxon>
    </lineage>
</organism>
<sequence length="800" mass="89144">MKIRLLFNILWLTPCALCLPGITQAQSVGKKTNESFTVNVSQKGLQVNENALPAWGGKNKNGDVVSANNYYFELNGKPLAIVAGEMEPQRYPVEEWEDAIVKMKAGGLNTVSSYVFWTLIEPEPGKFDFTGRNNIKLFAELCKKHGMYLFLRPGPFNNSEILLGGLPPWHYGMVHNERSNEPGYLKYVERYYKQLAANLKGYFWNDGGNILAVQTENELSHAPINWNTLFEEGVDGGYPGPQGAGYTEHFEHLYTIAKDAGMNSPIFTMTAWGNTGPIPSDHFVPTYGGYMYLGAPDSTNNELTIFNQEKSPFTGKVPVGFCEVGTGSPARGSFRPDVPPASCLCTAMTLFGGQETMFLGYYMFHGGINPMHPVYGFLPKWRDLAYMSYDFDAPVSEFGLLRKSYFTLRPFNQFLNNFSESLSKAQVVEFDQRVKNVQSDSLRVIAKADHDQGYIFAANYGNVKALSDRDDIHFQVHTSAGVIRIPQVAKLNIHSGDFAIIPFNYALHQDVALVSATAWPFSHLTENNEDWYFCHSLSASDGEFVLAGKNIKSVSCNNGSKVKEGVWVLKGDRDGQLRIQTKDGRVIHLVLLTEEQARHSSEVVINGQKRLLLSDRAAVEDSVSNTLLLTSSGVNRFQMKVVPAINSLNINSQQVTGKKDGIFSVFNFQVPERKIRMEVDSINTEKTSVKISPDQFDGLDNIELKVDYLGDICRLFDIGQGMLKDDNFYNGHPWDITLKRYKTMLAGDGLLFRVGPQLLGVEQGKGSNGILFDLKTKLGGNPPSLKSLTAIPVYKIKITW</sequence>